<comment type="caution">
    <text evidence="2">The sequence shown here is derived from an EMBL/GenBank/DDBJ whole genome shotgun (WGS) entry which is preliminary data.</text>
</comment>
<evidence type="ECO:0000313" key="3">
    <source>
        <dbReference type="Proteomes" id="UP001454036"/>
    </source>
</evidence>
<sequence>MVEWSSLWYAMQFRQRFIGLLKACVGDAISSYLFILVLEVFNGLMRKAVRLNCDKSTIYFGSTPSAMKQELCLLMGMKEGLLSMKYLRVPLFGRKLTKEHYSILIGKVCGKIDSWQSRQLSMGGRAQLIRSSIFGVQNFWCSLFPLPKYVIYEVEKRIRAFLWKSTSERSYHAKMATICFPFAEGSFEFKDMFEWNRVCLGMLLLLEINED</sequence>
<dbReference type="Proteomes" id="UP001454036">
    <property type="component" value="Unassembled WGS sequence"/>
</dbReference>
<evidence type="ECO:0000256" key="1">
    <source>
        <dbReference type="SAM" id="Phobius"/>
    </source>
</evidence>
<keyword evidence="1" id="KW-0812">Transmembrane</keyword>
<organism evidence="2 3">
    <name type="scientific">Lithospermum erythrorhizon</name>
    <name type="common">Purple gromwell</name>
    <name type="synonym">Lithospermum officinale var. erythrorhizon</name>
    <dbReference type="NCBI Taxonomy" id="34254"/>
    <lineage>
        <taxon>Eukaryota</taxon>
        <taxon>Viridiplantae</taxon>
        <taxon>Streptophyta</taxon>
        <taxon>Embryophyta</taxon>
        <taxon>Tracheophyta</taxon>
        <taxon>Spermatophyta</taxon>
        <taxon>Magnoliopsida</taxon>
        <taxon>eudicotyledons</taxon>
        <taxon>Gunneridae</taxon>
        <taxon>Pentapetalae</taxon>
        <taxon>asterids</taxon>
        <taxon>lamiids</taxon>
        <taxon>Boraginales</taxon>
        <taxon>Boraginaceae</taxon>
        <taxon>Boraginoideae</taxon>
        <taxon>Lithospermeae</taxon>
        <taxon>Lithospermum</taxon>
    </lineage>
</organism>
<keyword evidence="3" id="KW-1185">Reference proteome</keyword>
<gene>
    <name evidence="2" type="ORF">LIER_44001</name>
</gene>
<dbReference type="EMBL" id="BAABME010043331">
    <property type="protein sequence ID" value="GAA0175537.1"/>
    <property type="molecule type" value="Genomic_DNA"/>
</dbReference>
<proteinExistence type="predicted"/>
<accession>A0AAV3RGK6</accession>
<feature type="transmembrane region" description="Helical" evidence="1">
    <location>
        <begin position="20"/>
        <end position="41"/>
    </location>
</feature>
<dbReference type="AlphaFoldDB" id="A0AAV3RGK6"/>
<reference evidence="2 3" key="1">
    <citation type="submission" date="2024-01" db="EMBL/GenBank/DDBJ databases">
        <title>The complete chloroplast genome sequence of Lithospermum erythrorhizon: insights into the phylogenetic relationship among Boraginaceae species and the maternal lineages of purple gromwells.</title>
        <authorList>
            <person name="Okada T."/>
            <person name="Watanabe K."/>
        </authorList>
    </citation>
    <scope>NUCLEOTIDE SEQUENCE [LARGE SCALE GENOMIC DNA]</scope>
</reference>
<keyword evidence="1" id="KW-0472">Membrane</keyword>
<protein>
    <recommendedName>
        <fullName evidence="4">Reverse transcriptase</fullName>
    </recommendedName>
</protein>
<evidence type="ECO:0008006" key="4">
    <source>
        <dbReference type="Google" id="ProtNLM"/>
    </source>
</evidence>
<name>A0AAV3RGK6_LITER</name>
<keyword evidence="1" id="KW-1133">Transmembrane helix</keyword>
<dbReference type="PANTHER" id="PTHR33116">
    <property type="entry name" value="REVERSE TRANSCRIPTASE ZINC-BINDING DOMAIN-CONTAINING PROTEIN-RELATED-RELATED"/>
    <property type="match status" value="1"/>
</dbReference>
<evidence type="ECO:0000313" key="2">
    <source>
        <dbReference type="EMBL" id="GAA0175537.1"/>
    </source>
</evidence>
<dbReference type="PANTHER" id="PTHR33116:SF78">
    <property type="entry name" value="OS12G0587133 PROTEIN"/>
    <property type="match status" value="1"/>
</dbReference>